<feature type="transmembrane region" description="Helical" evidence="2">
    <location>
        <begin position="34"/>
        <end position="53"/>
    </location>
</feature>
<protein>
    <submittedName>
        <fullName evidence="3">Uncharacterized protein</fullName>
    </submittedName>
</protein>
<dbReference type="AlphaFoldDB" id="A0A0B6Z4N7"/>
<accession>A0A0B6Z4N7</accession>
<keyword evidence="2" id="KW-0472">Membrane</keyword>
<keyword evidence="2" id="KW-0812">Transmembrane</keyword>
<feature type="region of interest" description="Disordered" evidence="1">
    <location>
        <begin position="1"/>
        <end position="22"/>
    </location>
</feature>
<name>A0A0B6Z4N7_9EUPU</name>
<gene>
    <name evidence="3" type="primary">ORF48451</name>
</gene>
<evidence type="ECO:0000256" key="2">
    <source>
        <dbReference type="SAM" id="Phobius"/>
    </source>
</evidence>
<proteinExistence type="predicted"/>
<reference evidence="3" key="1">
    <citation type="submission" date="2014-12" db="EMBL/GenBank/DDBJ databases">
        <title>Insight into the proteome of Arion vulgaris.</title>
        <authorList>
            <person name="Aradska J."/>
            <person name="Bulat T."/>
            <person name="Smidak R."/>
            <person name="Sarate P."/>
            <person name="Gangsoo J."/>
            <person name="Sialana F."/>
            <person name="Bilban M."/>
            <person name="Lubec G."/>
        </authorList>
    </citation>
    <scope>NUCLEOTIDE SEQUENCE</scope>
    <source>
        <tissue evidence="3">Skin</tissue>
    </source>
</reference>
<organism evidence="3">
    <name type="scientific">Arion vulgaris</name>
    <dbReference type="NCBI Taxonomy" id="1028688"/>
    <lineage>
        <taxon>Eukaryota</taxon>
        <taxon>Metazoa</taxon>
        <taxon>Spiralia</taxon>
        <taxon>Lophotrochozoa</taxon>
        <taxon>Mollusca</taxon>
        <taxon>Gastropoda</taxon>
        <taxon>Heterobranchia</taxon>
        <taxon>Euthyneura</taxon>
        <taxon>Panpulmonata</taxon>
        <taxon>Eupulmonata</taxon>
        <taxon>Stylommatophora</taxon>
        <taxon>Helicina</taxon>
        <taxon>Arionoidea</taxon>
        <taxon>Arionidae</taxon>
        <taxon>Arion</taxon>
    </lineage>
</organism>
<keyword evidence="2" id="KW-1133">Transmembrane helix</keyword>
<evidence type="ECO:0000313" key="3">
    <source>
        <dbReference type="EMBL" id="CEK63483.1"/>
    </source>
</evidence>
<evidence type="ECO:0000256" key="1">
    <source>
        <dbReference type="SAM" id="MobiDB-lite"/>
    </source>
</evidence>
<dbReference type="EMBL" id="HACG01016618">
    <property type="protein sequence ID" value="CEK63483.1"/>
    <property type="molecule type" value="Transcribed_RNA"/>
</dbReference>
<sequence>MRGGSSCHLSSNGTSKKQDDHAQILSRVTKTQRCLTRCILFVVTAAVIIIVLSV</sequence>
<feature type="non-terminal residue" evidence="3">
    <location>
        <position position="54"/>
    </location>
</feature>